<comment type="subunit">
    <text evidence="10">Forms a cyclic heterotetrameric complex composed of two molecules of XerC and two molecules of XerD.</text>
</comment>
<feature type="active site" evidence="10">
    <location>
        <position position="259"/>
    </location>
</feature>
<comment type="similarity">
    <text evidence="10">Belongs to the 'phage' integrase family. XerC subfamily.</text>
</comment>
<dbReference type="PROSITE" id="PS51900">
    <property type="entry name" value="CB"/>
    <property type="match status" value="1"/>
</dbReference>
<evidence type="ECO:0000256" key="8">
    <source>
        <dbReference type="ARBA" id="ARBA00023172"/>
    </source>
</evidence>
<protein>
    <recommendedName>
        <fullName evidence="10">Tyrosine recombinase XerC</fullName>
    </recommendedName>
</protein>
<evidence type="ECO:0000256" key="3">
    <source>
        <dbReference type="ARBA" id="ARBA00022490"/>
    </source>
</evidence>
<evidence type="ECO:0000256" key="2">
    <source>
        <dbReference type="ARBA" id="ARBA00010450"/>
    </source>
</evidence>
<dbReference type="InterPro" id="IPR004107">
    <property type="entry name" value="Integrase_SAM-like_N"/>
</dbReference>
<evidence type="ECO:0000256" key="1">
    <source>
        <dbReference type="ARBA" id="ARBA00004496"/>
    </source>
</evidence>
<gene>
    <name evidence="13" type="primary">xerD</name>
    <name evidence="10" type="synonym">xerC</name>
    <name evidence="13" type="ORF">LQ318_11030</name>
</gene>
<keyword evidence="6 10" id="KW-0229">DNA integration</keyword>
<evidence type="ECO:0000256" key="4">
    <source>
        <dbReference type="ARBA" id="ARBA00022618"/>
    </source>
</evidence>
<dbReference type="RefSeq" id="WP_265790114.1">
    <property type="nucleotide sequence ID" value="NZ_BAABRS010000002.1"/>
</dbReference>
<evidence type="ECO:0000256" key="9">
    <source>
        <dbReference type="ARBA" id="ARBA00023306"/>
    </source>
</evidence>
<comment type="function">
    <text evidence="10">Site-specific tyrosine recombinase, which acts by catalyzing the cutting and rejoining of the recombining DNA molecules. The XerC-XerD complex is essential to convert dimers of the bacterial chromosome into monomers to permit their segregation at cell division. It also contributes to the segregational stability of plasmids.</text>
</comment>
<dbReference type="InterPro" id="IPR011932">
    <property type="entry name" value="Recomb_XerD"/>
</dbReference>
<feature type="active site" evidence="10">
    <location>
        <position position="181"/>
    </location>
</feature>
<keyword evidence="4 10" id="KW-0132">Cell division</keyword>
<feature type="domain" description="Tyr recombinase" evidence="11">
    <location>
        <begin position="117"/>
        <end position="304"/>
    </location>
</feature>
<dbReference type="PROSITE" id="PS51898">
    <property type="entry name" value="TYR_RECOMBINASE"/>
    <property type="match status" value="1"/>
</dbReference>
<dbReference type="Proteomes" id="UP001207337">
    <property type="component" value="Unassembled WGS sequence"/>
</dbReference>
<dbReference type="PANTHER" id="PTHR30349">
    <property type="entry name" value="PHAGE INTEGRASE-RELATED"/>
    <property type="match status" value="1"/>
</dbReference>
<dbReference type="InterPro" id="IPR010998">
    <property type="entry name" value="Integrase_recombinase_N"/>
</dbReference>
<comment type="similarity">
    <text evidence="2">Belongs to the 'phage' integrase family. XerD subfamily.</text>
</comment>
<dbReference type="Gene3D" id="1.10.443.10">
    <property type="entry name" value="Intergrase catalytic core"/>
    <property type="match status" value="1"/>
</dbReference>
<dbReference type="PANTHER" id="PTHR30349:SF81">
    <property type="entry name" value="TYROSINE RECOMBINASE XERC"/>
    <property type="match status" value="1"/>
</dbReference>
<keyword evidence="8 10" id="KW-0233">DNA recombination</keyword>
<dbReference type="InterPro" id="IPR013762">
    <property type="entry name" value="Integrase-like_cat_sf"/>
</dbReference>
<keyword evidence="5 10" id="KW-0159">Chromosome partition</keyword>
<keyword evidence="9 10" id="KW-0131">Cell cycle</keyword>
<sequence length="310" mass="35298">MSIITRNTMHYEEELQRYLQFIKLEKSLSENSVFSYKNDLQRYLRFVARDLRIHNLNGVTLQHIEQYIEELSAMDLAVSSIARNISSIRGFHEFAVVEGMAEANPAELIELPQKTKELPDVLDPDEVAALIDSPNRETDAGIRNAAIMETLYATGMRVSELTGLELNNLIFEIGFIRVLGKGNKERLVPVGEAAQLAIEHYIETVRPKFQSDKNPQKSQNKVFLSQRGNPLSRMSIWNIVNDAAERAGIEKNVYPHIFRHSFATHLLEGGADLRAVQEMLGHSSIITTEIYTHVDRSLLHQVHKEFHPRA</sequence>
<evidence type="ECO:0000256" key="7">
    <source>
        <dbReference type="ARBA" id="ARBA00023125"/>
    </source>
</evidence>
<reference evidence="13 14" key="1">
    <citation type="submission" date="2021-11" db="EMBL/GenBank/DDBJ databases">
        <title>Aliifidinibius sp. nov., a new bacterium isolated from saline soil.</title>
        <authorList>
            <person name="Galisteo C."/>
            <person name="De La Haba R."/>
            <person name="Sanchez-Porro C."/>
            <person name="Ventosa A."/>
        </authorList>
    </citation>
    <scope>NUCLEOTIDE SEQUENCE [LARGE SCALE GENOMIC DNA]</scope>
    <source>
        <strain evidence="13 14">KACC 190600</strain>
    </source>
</reference>
<keyword evidence="3 10" id="KW-0963">Cytoplasm</keyword>
<dbReference type="Gene3D" id="1.10.150.130">
    <property type="match status" value="1"/>
</dbReference>
<dbReference type="HAMAP" id="MF_01808">
    <property type="entry name" value="Recomb_XerC_XerD"/>
    <property type="match status" value="1"/>
</dbReference>
<evidence type="ECO:0000259" key="11">
    <source>
        <dbReference type="PROSITE" id="PS51898"/>
    </source>
</evidence>
<comment type="subcellular location">
    <subcellularLocation>
        <location evidence="1 10">Cytoplasm</location>
    </subcellularLocation>
</comment>
<dbReference type="Pfam" id="PF00589">
    <property type="entry name" value="Phage_integrase"/>
    <property type="match status" value="1"/>
</dbReference>
<evidence type="ECO:0000256" key="10">
    <source>
        <dbReference type="HAMAP-Rule" id="MF_01808"/>
    </source>
</evidence>
<name>A0ABT3Q034_9BACT</name>
<keyword evidence="14" id="KW-1185">Reference proteome</keyword>
<dbReference type="InterPro" id="IPR023009">
    <property type="entry name" value="Tyrosine_recombinase_XerC/XerD"/>
</dbReference>
<feature type="active site" evidence="10">
    <location>
        <position position="256"/>
    </location>
</feature>
<feature type="active site" evidence="10">
    <location>
        <position position="157"/>
    </location>
</feature>
<dbReference type="Pfam" id="PF02899">
    <property type="entry name" value="Phage_int_SAM_1"/>
    <property type="match status" value="1"/>
</dbReference>
<comment type="caution">
    <text evidence="13">The sequence shown here is derived from an EMBL/GenBank/DDBJ whole genome shotgun (WGS) entry which is preliminary data.</text>
</comment>
<evidence type="ECO:0000259" key="12">
    <source>
        <dbReference type="PROSITE" id="PS51900"/>
    </source>
</evidence>
<feature type="active site" description="O-(3'-phospho-DNA)-tyrosine intermediate" evidence="10">
    <location>
        <position position="291"/>
    </location>
</feature>
<dbReference type="NCBIfam" id="NF001399">
    <property type="entry name" value="PRK00283.1"/>
    <property type="match status" value="1"/>
</dbReference>
<keyword evidence="7 10" id="KW-0238">DNA-binding</keyword>
<dbReference type="NCBIfam" id="TIGR02225">
    <property type="entry name" value="recomb_XerD"/>
    <property type="match status" value="1"/>
</dbReference>
<evidence type="ECO:0000256" key="5">
    <source>
        <dbReference type="ARBA" id="ARBA00022829"/>
    </source>
</evidence>
<dbReference type="CDD" id="cd00798">
    <property type="entry name" value="INT_XerDC_C"/>
    <property type="match status" value="1"/>
</dbReference>
<dbReference type="InterPro" id="IPR050090">
    <property type="entry name" value="Tyrosine_recombinase_XerCD"/>
</dbReference>
<dbReference type="InterPro" id="IPR002104">
    <property type="entry name" value="Integrase_catalytic"/>
</dbReference>
<proteinExistence type="inferred from homology"/>
<evidence type="ECO:0000313" key="14">
    <source>
        <dbReference type="Proteomes" id="UP001207337"/>
    </source>
</evidence>
<evidence type="ECO:0000313" key="13">
    <source>
        <dbReference type="EMBL" id="MCW9713441.1"/>
    </source>
</evidence>
<feature type="domain" description="Core-binding (CB)" evidence="12">
    <location>
        <begin position="9"/>
        <end position="96"/>
    </location>
</feature>
<dbReference type="EMBL" id="JAJNDC010000002">
    <property type="protein sequence ID" value="MCW9713441.1"/>
    <property type="molecule type" value="Genomic_DNA"/>
</dbReference>
<dbReference type="SUPFAM" id="SSF56349">
    <property type="entry name" value="DNA breaking-rejoining enzymes"/>
    <property type="match status" value="1"/>
</dbReference>
<organism evidence="13 14">
    <name type="scientific">Fodinibius salicampi</name>
    <dbReference type="NCBI Taxonomy" id="1920655"/>
    <lineage>
        <taxon>Bacteria</taxon>
        <taxon>Pseudomonadati</taxon>
        <taxon>Balneolota</taxon>
        <taxon>Balneolia</taxon>
        <taxon>Balneolales</taxon>
        <taxon>Balneolaceae</taxon>
        <taxon>Fodinibius</taxon>
    </lineage>
</organism>
<evidence type="ECO:0000256" key="6">
    <source>
        <dbReference type="ARBA" id="ARBA00022908"/>
    </source>
</evidence>
<dbReference type="InterPro" id="IPR044068">
    <property type="entry name" value="CB"/>
</dbReference>
<dbReference type="InterPro" id="IPR011010">
    <property type="entry name" value="DNA_brk_join_enz"/>
</dbReference>
<feature type="active site" evidence="10">
    <location>
        <position position="282"/>
    </location>
</feature>
<accession>A0ABT3Q034</accession>